<dbReference type="InterPro" id="IPR027417">
    <property type="entry name" value="P-loop_NTPase"/>
</dbReference>
<dbReference type="Proteomes" id="UP001477443">
    <property type="component" value="Chromosome"/>
</dbReference>
<reference evidence="3" key="1">
    <citation type="submission" date="2024-03" db="EMBL/GenBank/DDBJ databases">
        <title>Complete genome sequence of Mycoplasma felifaucium Z921 isolated from the trachea of a cheetah.</title>
        <authorList>
            <person name="Spergser J."/>
        </authorList>
    </citation>
    <scope>NUCLEOTIDE SEQUENCE [LARGE SCALE GENOMIC DNA]</scope>
    <source>
        <strain evidence="3">Z921</strain>
    </source>
</reference>
<keyword evidence="3" id="KW-0418">Kinase</keyword>
<dbReference type="RefSeq" id="WP_338822521.1">
    <property type="nucleotide sequence ID" value="NZ_CP148067.1"/>
</dbReference>
<evidence type="ECO:0000256" key="2">
    <source>
        <dbReference type="ARBA" id="ARBA00022840"/>
    </source>
</evidence>
<evidence type="ECO:0000256" key="1">
    <source>
        <dbReference type="ARBA" id="ARBA00022741"/>
    </source>
</evidence>
<dbReference type="Gene3D" id="3.40.50.300">
    <property type="entry name" value="P-loop containing nucleotide triphosphate hydrolases"/>
    <property type="match status" value="1"/>
</dbReference>
<dbReference type="EC" id="2.7.1.24" evidence="3"/>
<dbReference type="Pfam" id="PF01121">
    <property type="entry name" value="CoaE"/>
    <property type="match status" value="1"/>
</dbReference>
<keyword evidence="4" id="KW-1185">Reference proteome</keyword>
<name>A0ABZ2RXB5_9BACT</name>
<keyword evidence="1" id="KW-0547">Nucleotide-binding</keyword>
<dbReference type="GO" id="GO:0004140">
    <property type="term" value="F:dephospho-CoA kinase activity"/>
    <property type="evidence" value="ECO:0007669"/>
    <property type="project" value="UniProtKB-EC"/>
</dbReference>
<protein>
    <submittedName>
        <fullName evidence="3">Dephospho-CoA kinase</fullName>
        <ecNumber evidence="3">2.7.1.24</ecNumber>
    </submittedName>
</protein>
<organism evidence="3 4">
    <name type="scientific">Mycoplasmopsis felifaucium</name>
    <dbReference type="NCBI Taxonomy" id="35768"/>
    <lineage>
        <taxon>Bacteria</taxon>
        <taxon>Bacillati</taxon>
        <taxon>Mycoplasmatota</taxon>
        <taxon>Mycoplasmoidales</taxon>
        <taxon>Metamycoplasmataceae</taxon>
        <taxon>Mycoplasmopsis</taxon>
    </lineage>
</organism>
<proteinExistence type="predicted"/>
<gene>
    <name evidence="3" type="ORF">WG617_02960</name>
</gene>
<evidence type="ECO:0000313" key="3">
    <source>
        <dbReference type="EMBL" id="WXL28954.1"/>
    </source>
</evidence>
<evidence type="ECO:0000313" key="4">
    <source>
        <dbReference type="Proteomes" id="UP001477443"/>
    </source>
</evidence>
<dbReference type="EMBL" id="CP148067">
    <property type="protein sequence ID" value="WXL28954.1"/>
    <property type="molecule type" value="Genomic_DNA"/>
</dbReference>
<keyword evidence="2" id="KW-0067">ATP-binding</keyword>
<keyword evidence="3" id="KW-0808">Transferase</keyword>
<accession>A0ABZ2RXB5</accession>
<sequence>MIAIIGKVASGKSTLLNQLKQRGFKIFNCDNFFIEEYKKNGLFYNEINNKIGSFLNDENGISKQKIKEWISQNPNSLDVLEKCTYPVLFVYLKINSFDFVEIPKLISKNFDFSSLFSGIICLENSASKLLQNYKKRSVDNFLKNKISEKNDPIYIKNLLFNKIPIVDIYEYNLENDKIIDVFLQLLNVNV</sequence>
<dbReference type="SUPFAM" id="SSF52540">
    <property type="entry name" value="P-loop containing nucleoside triphosphate hydrolases"/>
    <property type="match status" value="1"/>
</dbReference>
<dbReference type="InterPro" id="IPR001977">
    <property type="entry name" value="Depp_CoAkinase"/>
</dbReference>